<comment type="subcellular location">
    <subcellularLocation>
        <location evidence="1">Membrane</location>
        <topology evidence="1">Multi-pass membrane protein</topology>
    </subcellularLocation>
</comment>
<evidence type="ECO:0000256" key="2">
    <source>
        <dbReference type="ARBA" id="ARBA00022692"/>
    </source>
</evidence>
<feature type="transmembrane region" description="Helical" evidence="5">
    <location>
        <begin position="201"/>
        <end position="223"/>
    </location>
</feature>
<dbReference type="Pfam" id="PF07690">
    <property type="entry name" value="MFS_1"/>
    <property type="match status" value="1"/>
</dbReference>
<feature type="transmembrane region" description="Helical" evidence="5">
    <location>
        <begin position="137"/>
        <end position="158"/>
    </location>
</feature>
<dbReference type="GO" id="GO:0016020">
    <property type="term" value="C:membrane"/>
    <property type="evidence" value="ECO:0007669"/>
    <property type="project" value="UniProtKB-SubCell"/>
</dbReference>
<dbReference type="InterPro" id="IPR011701">
    <property type="entry name" value="MFS"/>
</dbReference>
<feature type="transmembrane region" description="Helical" evidence="5">
    <location>
        <begin position="330"/>
        <end position="347"/>
    </location>
</feature>
<proteinExistence type="predicted"/>
<dbReference type="SUPFAM" id="SSF103473">
    <property type="entry name" value="MFS general substrate transporter"/>
    <property type="match status" value="1"/>
</dbReference>
<dbReference type="Gene3D" id="1.20.1250.20">
    <property type="entry name" value="MFS general substrate transporter like domains"/>
    <property type="match status" value="1"/>
</dbReference>
<comment type="caution">
    <text evidence="6">The sequence shown here is derived from an EMBL/GenBank/DDBJ whole genome shotgun (WGS) entry which is preliminary data.</text>
</comment>
<evidence type="ECO:0000256" key="5">
    <source>
        <dbReference type="SAM" id="Phobius"/>
    </source>
</evidence>
<dbReference type="InterPro" id="IPR036259">
    <property type="entry name" value="MFS_trans_sf"/>
</dbReference>
<dbReference type="EMBL" id="JAXCGZ010010076">
    <property type="protein sequence ID" value="KAK7075835.1"/>
    <property type="molecule type" value="Genomic_DNA"/>
</dbReference>
<dbReference type="GO" id="GO:0022857">
    <property type="term" value="F:transmembrane transporter activity"/>
    <property type="evidence" value="ECO:0007669"/>
    <property type="project" value="InterPro"/>
</dbReference>
<feature type="transmembrane region" description="Helical" evidence="5">
    <location>
        <begin position="164"/>
        <end position="189"/>
    </location>
</feature>
<dbReference type="PANTHER" id="PTHR23507">
    <property type="entry name" value="ZGC:174356"/>
    <property type="match status" value="1"/>
</dbReference>
<evidence type="ECO:0000313" key="6">
    <source>
        <dbReference type="EMBL" id="KAK7075835.1"/>
    </source>
</evidence>
<name>A0AAN9A899_HALRR</name>
<feature type="transmembrane region" description="Helical" evidence="5">
    <location>
        <begin position="229"/>
        <end position="249"/>
    </location>
</feature>
<feature type="non-terminal residue" evidence="6">
    <location>
        <position position="348"/>
    </location>
</feature>
<keyword evidence="2 5" id="KW-0812">Transmembrane</keyword>
<gene>
    <name evidence="6" type="ORF">SK128_020661</name>
</gene>
<protein>
    <recommendedName>
        <fullName evidence="8">Major facilitator superfamily (MFS) profile domain-containing protein</fullName>
    </recommendedName>
</protein>
<dbReference type="AlphaFoldDB" id="A0AAN9A899"/>
<evidence type="ECO:0000256" key="1">
    <source>
        <dbReference type="ARBA" id="ARBA00004141"/>
    </source>
</evidence>
<evidence type="ECO:0000313" key="7">
    <source>
        <dbReference type="Proteomes" id="UP001381693"/>
    </source>
</evidence>
<feature type="transmembrane region" description="Helical" evidence="5">
    <location>
        <begin position="111"/>
        <end position="130"/>
    </location>
</feature>
<reference evidence="6 7" key="1">
    <citation type="submission" date="2023-11" db="EMBL/GenBank/DDBJ databases">
        <title>Halocaridina rubra genome assembly.</title>
        <authorList>
            <person name="Smith C."/>
        </authorList>
    </citation>
    <scope>NUCLEOTIDE SEQUENCE [LARGE SCALE GENOMIC DNA]</scope>
    <source>
        <strain evidence="6">EP-1</strain>
        <tissue evidence="6">Whole</tissue>
    </source>
</reference>
<keyword evidence="3 5" id="KW-1133">Transmembrane helix</keyword>
<keyword evidence="7" id="KW-1185">Reference proteome</keyword>
<accession>A0AAN9A899</accession>
<keyword evidence="4 5" id="KW-0472">Membrane</keyword>
<dbReference type="PANTHER" id="PTHR23507:SF1">
    <property type="entry name" value="FI18259P1-RELATED"/>
    <property type="match status" value="1"/>
</dbReference>
<evidence type="ECO:0000256" key="4">
    <source>
        <dbReference type="ARBA" id="ARBA00023136"/>
    </source>
</evidence>
<dbReference type="Proteomes" id="UP001381693">
    <property type="component" value="Unassembled WGS sequence"/>
</dbReference>
<organism evidence="6 7">
    <name type="scientific">Halocaridina rubra</name>
    <name type="common">Hawaiian red shrimp</name>
    <dbReference type="NCBI Taxonomy" id="373956"/>
    <lineage>
        <taxon>Eukaryota</taxon>
        <taxon>Metazoa</taxon>
        <taxon>Ecdysozoa</taxon>
        <taxon>Arthropoda</taxon>
        <taxon>Crustacea</taxon>
        <taxon>Multicrustacea</taxon>
        <taxon>Malacostraca</taxon>
        <taxon>Eumalacostraca</taxon>
        <taxon>Eucarida</taxon>
        <taxon>Decapoda</taxon>
        <taxon>Pleocyemata</taxon>
        <taxon>Caridea</taxon>
        <taxon>Atyoidea</taxon>
        <taxon>Atyidae</taxon>
        <taxon>Halocaridina</taxon>
    </lineage>
</organism>
<sequence>MNCLEENQYLSPTKHSLVKLKVTAATSCVWSLFVKIRSLVNTVTVEPAMFLHSLGTGVGSMFRSYMIEDKICLNHFKYAEIVCANLDSGDFNPQEDAVDKMTSVYEVYQRWLVYLPSTFVLLFLGIWGDLRGRKLPLLLPLCGSLLMALGFLVNAIWWSWPPGFILMSFLPFGISGGRFALSMAVYTYVSDSSGDRSRTSRMSIVAAFGLLAGPLGKTIGTFLYNKSGYVAIFGSQVIIYGLAILHVVLRLHNHPKSSSDNKDSEFISIEQVPSPIPDGETQITVSLHATERSDLGADRERDRHKCGTFLTLSNFKRAVDVALKKRENGGRGFIFAYFFVVSITVFAR</sequence>
<evidence type="ECO:0008006" key="8">
    <source>
        <dbReference type="Google" id="ProtNLM"/>
    </source>
</evidence>
<evidence type="ECO:0000256" key="3">
    <source>
        <dbReference type="ARBA" id="ARBA00022989"/>
    </source>
</evidence>